<evidence type="ECO:0008006" key="5">
    <source>
        <dbReference type="Google" id="ProtNLM"/>
    </source>
</evidence>
<evidence type="ECO:0000256" key="2">
    <source>
        <dbReference type="SAM" id="SignalP"/>
    </source>
</evidence>
<feature type="region of interest" description="Disordered" evidence="1">
    <location>
        <begin position="21"/>
        <end position="97"/>
    </location>
</feature>
<feature type="signal peptide" evidence="2">
    <location>
        <begin position="1"/>
        <end position="20"/>
    </location>
</feature>
<feature type="chain" id="PRO_5034252966" description="Mucin" evidence="2">
    <location>
        <begin position="21"/>
        <end position="97"/>
    </location>
</feature>
<evidence type="ECO:0000313" key="3">
    <source>
        <dbReference type="EMBL" id="BCM86788.1"/>
    </source>
</evidence>
<dbReference type="Proteomes" id="UP000663508">
    <property type="component" value="Chromosome"/>
</dbReference>
<accession>A0A8H8WZ00</accession>
<dbReference type="RefSeq" id="WP_082711408.1">
    <property type="nucleotide sequence ID" value="NZ_AP024145.1"/>
</dbReference>
<dbReference type="EMBL" id="AP024145">
    <property type="protein sequence ID" value="BCM86788.1"/>
    <property type="molecule type" value="Genomic_DNA"/>
</dbReference>
<name>A0A8H8WZ00_9HYPH</name>
<protein>
    <recommendedName>
        <fullName evidence="5">Mucin</fullName>
    </recommendedName>
</protein>
<dbReference type="KEGG" id="mind:mvi_52490"/>
<keyword evidence="2" id="KW-0732">Signal</keyword>
<organism evidence="3 4">
    <name type="scientific">Methylobacterium indicum</name>
    <dbReference type="NCBI Taxonomy" id="1775910"/>
    <lineage>
        <taxon>Bacteria</taxon>
        <taxon>Pseudomonadati</taxon>
        <taxon>Pseudomonadota</taxon>
        <taxon>Alphaproteobacteria</taxon>
        <taxon>Hyphomicrobiales</taxon>
        <taxon>Methylobacteriaceae</taxon>
        <taxon>Methylobacterium</taxon>
    </lineage>
</organism>
<feature type="compositionally biased region" description="Low complexity" evidence="1">
    <location>
        <begin position="52"/>
        <end position="74"/>
    </location>
</feature>
<evidence type="ECO:0000313" key="4">
    <source>
        <dbReference type="Proteomes" id="UP000663508"/>
    </source>
</evidence>
<reference evidence="3" key="1">
    <citation type="submission" date="2020-11" db="EMBL/GenBank/DDBJ databases">
        <title>Complete genome sequence of a novel pathogenic Methylobacterium strain isolated from rice in Vietnam.</title>
        <authorList>
            <person name="Lai K."/>
            <person name="Okazaki S."/>
            <person name="Higashi K."/>
            <person name="Mori H."/>
            <person name="Toyoda A."/>
            <person name="Kurokawa K."/>
        </authorList>
    </citation>
    <scope>NUCLEOTIDE SEQUENCE</scope>
    <source>
        <strain evidence="3">VL1</strain>
    </source>
</reference>
<feature type="compositionally biased region" description="Polar residues" evidence="1">
    <location>
        <begin position="88"/>
        <end position="97"/>
    </location>
</feature>
<evidence type="ECO:0000256" key="1">
    <source>
        <dbReference type="SAM" id="MobiDB-lite"/>
    </source>
</evidence>
<gene>
    <name evidence="3" type="ORF">mvi_52490</name>
</gene>
<feature type="compositionally biased region" description="Basic and acidic residues" evidence="1">
    <location>
        <begin position="41"/>
        <end position="51"/>
    </location>
</feature>
<proteinExistence type="predicted"/>
<sequence>MRTTLLALATTVALTGAALAQTGVPGSSENNLNNPASVKSNAEKGMPERDLTTGTVAPAAPGTMAPGTMAPGAARADDLPSHSGGNAAATSPANRAR</sequence>
<feature type="compositionally biased region" description="Polar residues" evidence="1">
    <location>
        <begin position="25"/>
        <end position="40"/>
    </location>
</feature>
<dbReference type="AlphaFoldDB" id="A0A8H8WZ00"/>